<organism evidence="1 2">
    <name type="scientific">Umbelopsis ramanniana AG</name>
    <dbReference type="NCBI Taxonomy" id="1314678"/>
    <lineage>
        <taxon>Eukaryota</taxon>
        <taxon>Fungi</taxon>
        <taxon>Fungi incertae sedis</taxon>
        <taxon>Mucoromycota</taxon>
        <taxon>Mucoromycotina</taxon>
        <taxon>Umbelopsidomycetes</taxon>
        <taxon>Umbelopsidales</taxon>
        <taxon>Umbelopsidaceae</taxon>
        <taxon>Umbelopsis</taxon>
    </lineage>
</organism>
<dbReference type="RefSeq" id="XP_051441791.1">
    <property type="nucleotide sequence ID" value="XM_051591273.1"/>
</dbReference>
<protein>
    <submittedName>
        <fullName evidence="1">Uncharacterized protein</fullName>
    </submittedName>
</protein>
<comment type="caution">
    <text evidence="1">The sequence shown here is derived from an EMBL/GenBank/DDBJ whole genome shotgun (WGS) entry which is preliminary data.</text>
</comment>
<dbReference type="EMBL" id="MU620949">
    <property type="protein sequence ID" value="KAI8576787.1"/>
    <property type="molecule type" value="Genomic_DNA"/>
</dbReference>
<sequence length="120" mass="13455">MWGTKRLLEKDVEAAKVLKDMINQLVELVCNTESSVRQLYTVGYIISGLSMELMVMDSPKGYSCRITRSKQYQVPSSAEQVKSKLLPLMSVLIASKLLVLRVMKRVEGHGDSSAEFRSSL</sequence>
<keyword evidence="2" id="KW-1185">Reference proteome</keyword>
<evidence type="ECO:0000313" key="1">
    <source>
        <dbReference type="EMBL" id="KAI8576787.1"/>
    </source>
</evidence>
<accession>A0AAD5E4M6</accession>
<proteinExistence type="predicted"/>
<reference evidence="1" key="1">
    <citation type="submission" date="2021-06" db="EMBL/GenBank/DDBJ databases">
        <authorList>
            <consortium name="DOE Joint Genome Institute"/>
            <person name="Mondo S.J."/>
            <person name="Amses K.R."/>
            <person name="Simmons D.R."/>
            <person name="Longcore J.E."/>
            <person name="Seto K."/>
            <person name="Alves G.H."/>
            <person name="Bonds A.E."/>
            <person name="Quandt C.A."/>
            <person name="Davis W.J."/>
            <person name="Chang Y."/>
            <person name="Letcher P.M."/>
            <person name="Powell M.J."/>
            <person name="Kuo A."/>
            <person name="Labutti K."/>
            <person name="Pangilinan J."/>
            <person name="Andreopoulos W."/>
            <person name="Tritt A."/>
            <person name="Riley R."/>
            <person name="Hundley H."/>
            <person name="Johnson J."/>
            <person name="Lipzen A."/>
            <person name="Barry K."/>
            <person name="Berbee M.L."/>
            <person name="Buchler N.E."/>
            <person name="Grigoriev I.V."/>
            <person name="Spatafora J.W."/>
            <person name="Stajich J.E."/>
            <person name="James T.Y."/>
        </authorList>
    </citation>
    <scope>NUCLEOTIDE SEQUENCE</scope>
    <source>
        <strain evidence="1">AG</strain>
    </source>
</reference>
<dbReference type="AlphaFoldDB" id="A0AAD5E4M6"/>
<gene>
    <name evidence="1" type="ORF">K450DRAFT_254914</name>
</gene>
<dbReference type="GeneID" id="75916616"/>
<name>A0AAD5E4M6_UMBRA</name>
<reference evidence="1" key="2">
    <citation type="journal article" date="2022" name="Proc. Natl. Acad. Sci. U.S.A.">
        <title>Diploid-dominant life cycles characterize the early evolution of Fungi.</title>
        <authorList>
            <person name="Amses K.R."/>
            <person name="Simmons D.R."/>
            <person name="Longcore J.E."/>
            <person name="Mondo S.J."/>
            <person name="Seto K."/>
            <person name="Jeronimo G.H."/>
            <person name="Bonds A.E."/>
            <person name="Quandt C.A."/>
            <person name="Davis W.J."/>
            <person name="Chang Y."/>
            <person name="Federici B.A."/>
            <person name="Kuo A."/>
            <person name="LaButti K."/>
            <person name="Pangilinan J."/>
            <person name="Andreopoulos W."/>
            <person name="Tritt A."/>
            <person name="Riley R."/>
            <person name="Hundley H."/>
            <person name="Johnson J."/>
            <person name="Lipzen A."/>
            <person name="Barry K."/>
            <person name="Lang B.F."/>
            <person name="Cuomo C.A."/>
            <person name="Buchler N.E."/>
            <person name="Grigoriev I.V."/>
            <person name="Spatafora J.W."/>
            <person name="Stajich J.E."/>
            <person name="James T.Y."/>
        </authorList>
    </citation>
    <scope>NUCLEOTIDE SEQUENCE</scope>
    <source>
        <strain evidence="1">AG</strain>
    </source>
</reference>
<evidence type="ECO:0000313" key="2">
    <source>
        <dbReference type="Proteomes" id="UP001206595"/>
    </source>
</evidence>
<dbReference type="Proteomes" id="UP001206595">
    <property type="component" value="Unassembled WGS sequence"/>
</dbReference>
<feature type="non-terminal residue" evidence="1">
    <location>
        <position position="120"/>
    </location>
</feature>